<dbReference type="EMBL" id="FONL01000005">
    <property type="protein sequence ID" value="SFE41125.1"/>
    <property type="molecule type" value="Genomic_DNA"/>
</dbReference>
<protein>
    <recommendedName>
        <fullName evidence="4">Acyltransferase family protein</fullName>
    </recommendedName>
</protein>
<keyword evidence="1" id="KW-0812">Transmembrane</keyword>
<organism evidence="2 3">
    <name type="scientific">Succiniclasticum ruminis DSM 9236</name>
    <dbReference type="NCBI Taxonomy" id="1123323"/>
    <lineage>
        <taxon>Bacteria</taxon>
        <taxon>Bacillati</taxon>
        <taxon>Bacillota</taxon>
        <taxon>Negativicutes</taxon>
        <taxon>Acidaminococcales</taxon>
        <taxon>Acidaminococcaceae</taxon>
        <taxon>Succiniclasticum</taxon>
    </lineage>
</organism>
<feature type="transmembrane region" description="Helical" evidence="1">
    <location>
        <begin position="129"/>
        <end position="147"/>
    </location>
</feature>
<gene>
    <name evidence="2" type="ORF">SAMN05216245_105118</name>
</gene>
<sequence>MIGFSALDNFHNVLGIKSYFKTPFSTSYISYFHLFIFRALPFFCLGIYFRLIETKIRNLPSVLFRKDVFSCLLALGGVLSVWERFNFHSSQYYLGTYIIFILLCLFSIKYSDWNNKMLNFIGNKLSLNVYVYHIAIGWCVSLLSWKYRYIDKTFFASVKGFVIVLATLLVTYMVYNIKSYLKYSKKMK</sequence>
<evidence type="ECO:0008006" key="4">
    <source>
        <dbReference type="Google" id="ProtNLM"/>
    </source>
</evidence>
<feature type="transmembrane region" description="Helical" evidence="1">
    <location>
        <begin position="91"/>
        <end position="108"/>
    </location>
</feature>
<accession>A0A1I2AAP8</accession>
<dbReference type="Proteomes" id="UP000198896">
    <property type="component" value="Unassembled WGS sequence"/>
</dbReference>
<dbReference type="AlphaFoldDB" id="A0A1I2AAP8"/>
<dbReference type="STRING" id="1123323.SAMN05216245_105118"/>
<evidence type="ECO:0000256" key="1">
    <source>
        <dbReference type="SAM" id="Phobius"/>
    </source>
</evidence>
<feature type="transmembrane region" description="Helical" evidence="1">
    <location>
        <begin position="68"/>
        <end position="85"/>
    </location>
</feature>
<proteinExistence type="predicted"/>
<evidence type="ECO:0000313" key="2">
    <source>
        <dbReference type="EMBL" id="SFE41125.1"/>
    </source>
</evidence>
<keyword evidence="1" id="KW-0472">Membrane</keyword>
<evidence type="ECO:0000313" key="3">
    <source>
        <dbReference type="Proteomes" id="UP000198896"/>
    </source>
</evidence>
<keyword evidence="1" id="KW-1133">Transmembrane helix</keyword>
<reference evidence="2 3" key="1">
    <citation type="submission" date="2016-10" db="EMBL/GenBank/DDBJ databases">
        <authorList>
            <person name="de Groot N.N."/>
        </authorList>
    </citation>
    <scope>NUCLEOTIDE SEQUENCE [LARGE SCALE GENOMIC DNA]</scope>
    <source>
        <strain evidence="2 3">DSM 9236</strain>
    </source>
</reference>
<keyword evidence="3" id="KW-1185">Reference proteome</keyword>
<feature type="transmembrane region" description="Helical" evidence="1">
    <location>
        <begin position="28"/>
        <end position="48"/>
    </location>
</feature>
<name>A0A1I2AAP8_9FIRM</name>
<feature type="transmembrane region" description="Helical" evidence="1">
    <location>
        <begin position="153"/>
        <end position="175"/>
    </location>
</feature>